<evidence type="ECO:0000313" key="8">
    <source>
        <dbReference type="EMBL" id="NYS70133.1"/>
    </source>
</evidence>
<dbReference type="PANTHER" id="PTHR24421">
    <property type="entry name" value="NITRATE/NITRITE SENSOR PROTEIN NARX-RELATED"/>
    <property type="match status" value="1"/>
</dbReference>
<dbReference type="EMBL" id="JACBXV010000216">
    <property type="protein sequence ID" value="NYS70133.1"/>
    <property type="molecule type" value="Genomic_DNA"/>
</dbReference>
<sequence length="355" mass="37597">MAFVLRDNGDPGGVHLPLRRLGLPGWVWRLLTWVLAVADLVLLTRTPWAYLGLFLLFPLIWLVDTRYWANVAGLAVLGAGIVAVEHLQGNTRGWATALVAVLISLVTGTWVTVVQIGRARAEALLSAKAEALTALARAQEQLAAAEHAAGAAAERERWAREVHDTLAQGFVSVATLAQAAQVELEEPGHQGPKALRGRLAQIEEVARDNLIEARALVTGQGPSALSEGGLGQALERLVASQERHGLRISLSTELPEGLAPALQIVVLRLVQEALSNVVRHARAERVDVVVAPENGTLVAVVQDDGVGALGAPEGAGLGGMRSRVADMGGELSITALREPEAKGRPGTVIRVRMPL</sequence>
<evidence type="ECO:0000256" key="3">
    <source>
        <dbReference type="ARBA" id="ARBA00023012"/>
    </source>
</evidence>
<feature type="transmembrane region" description="Helical" evidence="5">
    <location>
        <begin position="94"/>
        <end position="113"/>
    </location>
</feature>
<dbReference type="GO" id="GO:0000155">
    <property type="term" value="F:phosphorelay sensor kinase activity"/>
    <property type="evidence" value="ECO:0007669"/>
    <property type="project" value="InterPro"/>
</dbReference>
<dbReference type="InterPro" id="IPR017205">
    <property type="entry name" value="Sig_transdc_His_kinase_ChrS"/>
</dbReference>
<organism evidence="8 9">
    <name type="scientific">Actinomyces bowdenii</name>
    <dbReference type="NCBI Taxonomy" id="131109"/>
    <lineage>
        <taxon>Bacteria</taxon>
        <taxon>Bacillati</taxon>
        <taxon>Actinomycetota</taxon>
        <taxon>Actinomycetes</taxon>
        <taxon>Actinomycetales</taxon>
        <taxon>Actinomycetaceae</taxon>
        <taxon>Actinomyces</taxon>
    </lineage>
</organism>
<reference evidence="8 9" key="1">
    <citation type="submission" date="2020-07" db="EMBL/GenBank/DDBJ databases">
        <title>MOT database genomes.</title>
        <authorList>
            <person name="Joseph S."/>
            <person name="Aduse-Opoku J."/>
            <person name="Hashim A."/>
            <person name="Wade W."/>
            <person name="Curtis M."/>
        </authorList>
    </citation>
    <scope>NUCLEOTIDE SEQUENCE [LARGE SCALE GENOMIC DNA]</scope>
    <source>
        <strain evidence="8 9">WMus004</strain>
    </source>
</reference>
<dbReference type="Proteomes" id="UP000572528">
    <property type="component" value="Unassembled WGS sequence"/>
</dbReference>
<evidence type="ECO:0000256" key="5">
    <source>
        <dbReference type="SAM" id="Phobius"/>
    </source>
</evidence>
<keyword evidence="1" id="KW-0808">Transferase</keyword>
<dbReference type="InterPro" id="IPR036890">
    <property type="entry name" value="HATPase_C_sf"/>
</dbReference>
<keyword evidence="5" id="KW-0812">Transmembrane</keyword>
<proteinExistence type="predicted"/>
<keyword evidence="5" id="KW-1133">Transmembrane helix</keyword>
<dbReference type="Gene3D" id="1.20.5.1930">
    <property type="match status" value="1"/>
</dbReference>
<dbReference type="AlphaFoldDB" id="A0A853ELD0"/>
<dbReference type="Pfam" id="PF07730">
    <property type="entry name" value="HisKA_3"/>
    <property type="match status" value="1"/>
</dbReference>
<accession>A0A853ELD0</accession>
<dbReference type="InterPro" id="IPR003594">
    <property type="entry name" value="HATPase_dom"/>
</dbReference>
<keyword evidence="4" id="KW-0175">Coiled coil</keyword>
<dbReference type="GO" id="GO:0016020">
    <property type="term" value="C:membrane"/>
    <property type="evidence" value="ECO:0007669"/>
    <property type="project" value="InterPro"/>
</dbReference>
<keyword evidence="2 8" id="KW-0418">Kinase</keyword>
<evidence type="ECO:0000256" key="4">
    <source>
        <dbReference type="SAM" id="Coils"/>
    </source>
</evidence>
<dbReference type="SUPFAM" id="SSF55874">
    <property type="entry name" value="ATPase domain of HSP90 chaperone/DNA topoisomerase II/histidine kinase"/>
    <property type="match status" value="1"/>
</dbReference>
<evidence type="ECO:0000256" key="1">
    <source>
        <dbReference type="ARBA" id="ARBA00022679"/>
    </source>
</evidence>
<dbReference type="GO" id="GO:0046983">
    <property type="term" value="F:protein dimerization activity"/>
    <property type="evidence" value="ECO:0007669"/>
    <property type="project" value="InterPro"/>
</dbReference>
<keyword evidence="3" id="KW-0902">Two-component regulatory system</keyword>
<name>A0A853ELD0_9ACTO</name>
<protein>
    <submittedName>
        <fullName evidence="8">Sensor histidine kinase</fullName>
    </submittedName>
</protein>
<evidence type="ECO:0000313" key="9">
    <source>
        <dbReference type="Proteomes" id="UP000572528"/>
    </source>
</evidence>
<dbReference type="Pfam" id="PF02518">
    <property type="entry name" value="HATPase_c"/>
    <property type="match status" value="1"/>
</dbReference>
<feature type="transmembrane region" description="Helical" evidence="5">
    <location>
        <begin position="69"/>
        <end position="87"/>
    </location>
</feature>
<dbReference type="InterPro" id="IPR011712">
    <property type="entry name" value="Sig_transdc_His_kin_sub3_dim/P"/>
</dbReference>
<evidence type="ECO:0000256" key="2">
    <source>
        <dbReference type="ARBA" id="ARBA00022777"/>
    </source>
</evidence>
<dbReference type="CDD" id="cd16917">
    <property type="entry name" value="HATPase_UhpB-NarQ-NarX-like"/>
    <property type="match status" value="1"/>
</dbReference>
<evidence type="ECO:0000259" key="6">
    <source>
        <dbReference type="Pfam" id="PF02518"/>
    </source>
</evidence>
<feature type="domain" description="Histidine kinase/HSP90-like ATPase" evidence="6">
    <location>
        <begin position="266"/>
        <end position="355"/>
    </location>
</feature>
<dbReference type="PIRSF" id="PIRSF037434">
    <property type="entry name" value="STHK_ChrS"/>
    <property type="match status" value="1"/>
</dbReference>
<evidence type="ECO:0000259" key="7">
    <source>
        <dbReference type="Pfam" id="PF07730"/>
    </source>
</evidence>
<dbReference type="InterPro" id="IPR050482">
    <property type="entry name" value="Sensor_HK_TwoCompSys"/>
</dbReference>
<feature type="coiled-coil region" evidence="4">
    <location>
        <begin position="121"/>
        <end position="155"/>
    </location>
</feature>
<feature type="domain" description="Signal transduction histidine kinase subgroup 3 dimerisation and phosphoacceptor" evidence="7">
    <location>
        <begin position="154"/>
        <end position="223"/>
    </location>
</feature>
<dbReference type="Gene3D" id="3.30.565.10">
    <property type="entry name" value="Histidine kinase-like ATPase, C-terminal domain"/>
    <property type="match status" value="1"/>
</dbReference>
<gene>
    <name evidence="8" type="ORF">HZZ05_11570</name>
</gene>
<feature type="transmembrane region" description="Helical" evidence="5">
    <location>
        <begin position="48"/>
        <end position="63"/>
    </location>
</feature>
<comment type="caution">
    <text evidence="8">The sequence shown here is derived from an EMBL/GenBank/DDBJ whole genome shotgun (WGS) entry which is preliminary data.</text>
</comment>
<dbReference type="RefSeq" id="WP_179901372.1">
    <property type="nucleotide sequence ID" value="NZ_JACBXV010000216.1"/>
</dbReference>
<keyword evidence="5" id="KW-0472">Membrane</keyword>